<reference evidence="3" key="1">
    <citation type="journal article" date="2019" name="Int. J. Syst. Evol. Microbiol.">
        <title>The Global Catalogue of Microorganisms (GCM) 10K type strain sequencing project: providing services to taxonomists for standard genome sequencing and annotation.</title>
        <authorList>
            <consortium name="The Broad Institute Genomics Platform"/>
            <consortium name="The Broad Institute Genome Sequencing Center for Infectious Disease"/>
            <person name="Wu L."/>
            <person name="Ma J."/>
        </authorList>
    </citation>
    <scope>NUCLEOTIDE SEQUENCE [LARGE SCALE GENOMIC DNA]</scope>
    <source>
        <strain evidence="3">JCM 18200</strain>
    </source>
</reference>
<organism evidence="2 3">
    <name type="scientific">Olivibacter ginsenosidimutans</name>
    <dbReference type="NCBI Taxonomy" id="1176537"/>
    <lineage>
        <taxon>Bacteria</taxon>
        <taxon>Pseudomonadati</taxon>
        <taxon>Bacteroidota</taxon>
        <taxon>Sphingobacteriia</taxon>
        <taxon>Sphingobacteriales</taxon>
        <taxon>Sphingobacteriaceae</taxon>
        <taxon>Olivibacter</taxon>
    </lineage>
</organism>
<dbReference type="RefSeq" id="WP_345231126.1">
    <property type="nucleotide sequence ID" value="NZ_BAABIQ010000008.1"/>
</dbReference>
<proteinExistence type="predicted"/>
<keyword evidence="3" id="KW-1185">Reference proteome</keyword>
<name>A0ABP9AY28_9SPHI</name>
<evidence type="ECO:0000256" key="1">
    <source>
        <dbReference type="SAM" id="SignalP"/>
    </source>
</evidence>
<feature type="signal peptide" evidence="1">
    <location>
        <begin position="1"/>
        <end position="21"/>
    </location>
</feature>
<sequence length="124" mass="14595">MKKKISYLFLIGLLAALTLHAQEDPDQNPNAAKSAARYQAISDSLLAGQGTTYQQTYKAYDWYEAKQERKALRRERRHQERMANPYYGYDNWFYPSIGFSYWGGRHSHWGWSPYIGINTGGYWW</sequence>
<evidence type="ECO:0000313" key="2">
    <source>
        <dbReference type="EMBL" id="GAA4787791.1"/>
    </source>
</evidence>
<dbReference type="EMBL" id="BAABIQ010000008">
    <property type="protein sequence ID" value="GAA4787791.1"/>
    <property type="molecule type" value="Genomic_DNA"/>
</dbReference>
<keyword evidence="1" id="KW-0732">Signal</keyword>
<evidence type="ECO:0000313" key="3">
    <source>
        <dbReference type="Proteomes" id="UP001501411"/>
    </source>
</evidence>
<dbReference type="Proteomes" id="UP001501411">
    <property type="component" value="Unassembled WGS sequence"/>
</dbReference>
<accession>A0ABP9AY28</accession>
<evidence type="ECO:0008006" key="4">
    <source>
        <dbReference type="Google" id="ProtNLM"/>
    </source>
</evidence>
<gene>
    <name evidence="2" type="ORF">GCM10023231_14920</name>
</gene>
<comment type="caution">
    <text evidence="2">The sequence shown here is derived from an EMBL/GenBank/DDBJ whole genome shotgun (WGS) entry which is preliminary data.</text>
</comment>
<feature type="chain" id="PRO_5047358556" description="DUF3300 domain-containing protein" evidence="1">
    <location>
        <begin position="22"/>
        <end position="124"/>
    </location>
</feature>
<protein>
    <recommendedName>
        <fullName evidence="4">DUF3300 domain-containing protein</fullName>
    </recommendedName>
</protein>